<accession>A0AAD9PUA9</accession>
<sequence>MAAEGKGAQTAKKSCVIKWSEMHDLYLCREILFIKPYQFKPGSTYSGNSWTSIANDLCAVEEISFTVNQKSVRDRYRLLLDKHKKKMTVQESESGSKTDETELDQLLQNILEETEEALSSYDKETKEKQDKELLDRKNAEEVRQKALESLGQTQKRHVGEKDDCQLKKKLRKSGTETMIYLQNKAEREFDLRKEEMQLKRQEMEFQKEMQLEALRKQNSTTQNFEKMFEHFQTQQLTLQQQLMQQQQQYQQMQMKQAQQQQQMMQQQSQLVFTLLEKMSKN</sequence>
<comment type="caution">
    <text evidence="2">The sequence shown here is derived from an EMBL/GenBank/DDBJ whole genome shotgun (WGS) entry which is preliminary data.</text>
</comment>
<proteinExistence type="predicted"/>
<name>A0AAD9PUA9_ACRCE</name>
<gene>
    <name evidence="2" type="ORF">P5673_030343</name>
</gene>
<dbReference type="EMBL" id="JARQWQ010000129">
    <property type="protein sequence ID" value="KAK2549236.1"/>
    <property type="molecule type" value="Genomic_DNA"/>
</dbReference>
<evidence type="ECO:0000313" key="2">
    <source>
        <dbReference type="EMBL" id="KAK2549236.1"/>
    </source>
</evidence>
<evidence type="ECO:0000256" key="1">
    <source>
        <dbReference type="SAM" id="Coils"/>
    </source>
</evidence>
<keyword evidence="3" id="KW-1185">Reference proteome</keyword>
<dbReference type="PANTHER" id="PTHR33309:SF1">
    <property type="entry name" value="MYB_SANT-LIKE DNA-BINDING DOMAIN-CONTAINING PROTEIN"/>
    <property type="match status" value="1"/>
</dbReference>
<keyword evidence="1" id="KW-0175">Coiled coil</keyword>
<dbReference type="AlphaFoldDB" id="A0AAD9PUA9"/>
<protein>
    <submittedName>
        <fullName evidence="2">Uncharacterized protein</fullName>
    </submittedName>
</protein>
<feature type="coiled-coil region" evidence="1">
    <location>
        <begin position="235"/>
        <end position="269"/>
    </location>
</feature>
<reference evidence="2" key="1">
    <citation type="journal article" date="2023" name="G3 (Bethesda)">
        <title>Whole genome assembly and annotation of the endangered Caribbean coral Acropora cervicornis.</title>
        <authorList>
            <person name="Selwyn J.D."/>
            <person name="Vollmer S.V."/>
        </authorList>
    </citation>
    <scope>NUCLEOTIDE SEQUENCE</scope>
    <source>
        <strain evidence="2">K2</strain>
    </source>
</reference>
<feature type="coiled-coil region" evidence="1">
    <location>
        <begin position="111"/>
        <end position="156"/>
    </location>
</feature>
<dbReference type="Proteomes" id="UP001249851">
    <property type="component" value="Unassembled WGS sequence"/>
</dbReference>
<evidence type="ECO:0000313" key="3">
    <source>
        <dbReference type="Proteomes" id="UP001249851"/>
    </source>
</evidence>
<dbReference type="PANTHER" id="PTHR33309">
    <property type="entry name" value="KERATIN, ULTRA HIGH-SULFUR MATRIX PROTEIN-LIKE"/>
    <property type="match status" value="1"/>
</dbReference>
<reference evidence="2" key="2">
    <citation type="journal article" date="2023" name="Science">
        <title>Genomic signatures of disease resistance in endangered staghorn corals.</title>
        <authorList>
            <person name="Vollmer S.V."/>
            <person name="Selwyn J.D."/>
            <person name="Despard B.A."/>
            <person name="Roesel C.L."/>
        </authorList>
    </citation>
    <scope>NUCLEOTIDE SEQUENCE</scope>
    <source>
        <strain evidence="2">K2</strain>
    </source>
</reference>
<organism evidence="2 3">
    <name type="scientific">Acropora cervicornis</name>
    <name type="common">Staghorn coral</name>
    <dbReference type="NCBI Taxonomy" id="6130"/>
    <lineage>
        <taxon>Eukaryota</taxon>
        <taxon>Metazoa</taxon>
        <taxon>Cnidaria</taxon>
        <taxon>Anthozoa</taxon>
        <taxon>Hexacorallia</taxon>
        <taxon>Scleractinia</taxon>
        <taxon>Astrocoeniina</taxon>
        <taxon>Acroporidae</taxon>
        <taxon>Acropora</taxon>
    </lineage>
</organism>